<dbReference type="Gene3D" id="3.30.200.20">
    <property type="entry name" value="Phosphorylase Kinase, domain 1"/>
    <property type="match status" value="1"/>
</dbReference>
<dbReference type="GO" id="GO:0034501">
    <property type="term" value="P:protein localization to kinetochore"/>
    <property type="evidence" value="ECO:0007669"/>
    <property type="project" value="TreeGrafter"/>
</dbReference>
<dbReference type="PROSITE" id="PS00108">
    <property type="entry name" value="PROTEIN_KINASE_ST"/>
    <property type="match status" value="1"/>
</dbReference>
<reference evidence="9 10" key="1">
    <citation type="submission" date="2014-04" db="EMBL/GenBank/DDBJ databases">
        <authorList>
            <consortium name="DOE Joint Genome Institute"/>
            <person name="Kuo A."/>
            <person name="Girlanda M."/>
            <person name="Perotto S."/>
            <person name="Kohler A."/>
            <person name="Nagy L.G."/>
            <person name="Floudas D."/>
            <person name="Copeland A."/>
            <person name="Barry K.W."/>
            <person name="Cichocki N."/>
            <person name="Veneault-Fourrey C."/>
            <person name="LaButti K."/>
            <person name="Lindquist E.A."/>
            <person name="Lipzen A."/>
            <person name="Lundell T."/>
            <person name="Morin E."/>
            <person name="Murat C."/>
            <person name="Sun H."/>
            <person name="Tunlid A."/>
            <person name="Henrissat B."/>
            <person name="Grigoriev I.V."/>
            <person name="Hibbett D.S."/>
            <person name="Martin F."/>
            <person name="Nordberg H.P."/>
            <person name="Cantor M.N."/>
            <person name="Hua S.X."/>
        </authorList>
    </citation>
    <scope>NUCLEOTIDE SEQUENCE [LARGE SCALE GENOMIC DNA]</scope>
    <source>
        <strain evidence="9 10">MUT 4182</strain>
    </source>
</reference>
<dbReference type="Proteomes" id="UP000054248">
    <property type="component" value="Unassembled WGS sequence"/>
</dbReference>
<evidence type="ECO:0000256" key="2">
    <source>
        <dbReference type="ARBA" id="ARBA00022679"/>
    </source>
</evidence>
<protein>
    <recommendedName>
        <fullName evidence="8">Protein kinase domain-containing protein</fullName>
    </recommendedName>
</protein>
<name>A0A0C3K9B9_9AGAM</name>
<dbReference type="GO" id="GO:0000776">
    <property type="term" value="C:kinetochore"/>
    <property type="evidence" value="ECO:0007669"/>
    <property type="project" value="TreeGrafter"/>
</dbReference>
<dbReference type="OrthoDB" id="20524at2759"/>
<evidence type="ECO:0000313" key="9">
    <source>
        <dbReference type="EMBL" id="KIO17993.1"/>
    </source>
</evidence>
<dbReference type="GO" id="GO:0004712">
    <property type="term" value="F:protein serine/threonine/tyrosine kinase activity"/>
    <property type="evidence" value="ECO:0007669"/>
    <property type="project" value="TreeGrafter"/>
</dbReference>
<evidence type="ECO:0000256" key="7">
    <source>
        <dbReference type="RuleBase" id="RU000304"/>
    </source>
</evidence>
<dbReference type="CDD" id="cd14131">
    <property type="entry name" value="PKc_Mps1"/>
    <property type="match status" value="1"/>
</dbReference>
<organism evidence="9 10">
    <name type="scientific">Tulasnella calospora MUT 4182</name>
    <dbReference type="NCBI Taxonomy" id="1051891"/>
    <lineage>
        <taxon>Eukaryota</taxon>
        <taxon>Fungi</taxon>
        <taxon>Dikarya</taxon>
        <taxon>Basidiomycota</taxon>
        <taxon>Agaricomycotina</taxon>
        <taxon>Agaricomycetes</taxon>
        <taxon>Cantharellales</taxon>
        <taxon>Tulasnellaceae</taxon>
        <taxon>Tulasnella</taxon>
    </lineage>
</organism>
<dbReference type="SUPFAM" id="SSF56112">
    <property type="entry name" value="Protein kinase-like (PK-like)"/>
    <property type="match status" value="1"/>
</dbReference>
<keyword evidence="3 6" id="KW-0547">Nucleotide-binding</keyword>
<dbReference type="Gene3D" id="1.10.510.10">
    <property type="entry name" value="Transferase(Phosphotransferase) domain 1"/>
    <property type="match status" value="1"/>
</dbReference>
<dbReference type="PANTHER" id="PTHR22974">
    <property type="entry name" value="MIXED LINEAGE PROTEIN KINASE"/>
    <property type="match status" value="1"/>
</dbReference>
<evidence type="ECO:0000256" key="5">
    <source>
        <dbReference type="ARBA" id="ARBA00022840"/>
    </source>
</evidence>
<dbReference type="GO" id="GO:0005634">
    <property type="term" value="C:nucleus"/>
    <property type="evidence" value="ECO:0007669"/>
    <property type="project" value="TreeGrafter"/>
</dbReference>
<dbReference type="PROSITE" id="PS50011">
    <property type="entry name" value="PROTEIN_KINASE_DOM"/>
    <property type="match status" value="1"/>
</dbReference>
<comment type="similarity">
    <text evidence="7">Belongs to the protein kinase superfamily.</text>
</comment>
<proteinExistence type="inferred from homology"/>
<dbReference type="GO" id="GO:0098813">
    <property type="term" value="P:nuclear chromosome segregation"/>
    <property type="evidence" value="ECO:0007669"/>
    <property type="project" value="UniProtKB-ARBA"/>
</dbReference>
<keyword evidence="10" id="KW-1185">Reference proteome</keyword>
<evidence type="ECO:0000259" key="8">
    <source>
        <dbReference type="PROSITE" id="PS50011"/>
    </source>
</evidence>
<dbReference type="GO" id="GO:0004674">
    <property type="term" value="F:protein serine/threonine kinase activity"/>
    <property type="evidence" value="ECO:0007669"/>
    <property type="project" value="UniProtKB-KW"/>
</dbReference>
<feature type="non-terminal residue" evidence="9">
    <location>
        <position position="1"/>
    </location>
</feature>
<dbReference type="InterPro" id="IPR000719">
    <property type="entry name" value="Prot_kinase_dom"/>
</dbReference>
<accession>A0A0C3K9B9</accession>
<evidence type="ECO:0000256" key="6">
    <source>
        <dbReference type="PROSITE-ProRule" id="PRU10141"/>
    </source>
</evidence>
<dbReference type="InterPro" id="IPR017441">
    <property type="entry name" value="Protein_kinase_ATP_BS"/>
</dbReference>
<dbReference type="AlphaFoldDB" id="A0A0C3K9B9"/>
<dbReference type="PANTHER" id="PTHR22974:SF21">
    <property type="entry name" value="DUAL SPECIFICITY PROTEIN KINASE TTK"/>
    <property type="match status" value="1"/>
</dbReference>
<dbReference type="PIRSF" id="PIRSF000654">
    <property type="entry name" value="Integrin-linked_kinase"/>
    <property type="match status" value="1"/>
</dbReference>
<dbReference type="HOGENOM" id="CLU_000288_63_23_1"/>
<evidence type="ECO:0000313" key="10">
    <source>
        <dbReference type="Proteomes" id="UP000054248"/>
    </source>
</evidence>
<dbReference type="InterPro" id="IPR011009">
    <property type="entry name" value="Kinase-like_dom_sf"/>
</dbReference>
<evidence type="ECO:0000256" key="1">
    <source>
        <dbReference type="ARBA" id="ARBA00022527"/>
    </source>
</evidence>
<dbReference type="GO" id="GO:0033316">
    <property type="term" value="P:meiotic spindle assembly checkpoint signaling"/>
    <property type="evidence" value="ECO:0007669"/>
    <property type="project" value="TreeGrafter"/>
</dbReference>
<keyword evidence="1 7" id="KW-0723">Serine/threonine-protein kinase</keyword>
<keyword evidence="2" id="KW-0808">Transferase</keyword>
<evidence type="ECO:0000256" key="3">
    <source>
        <dbReference type="ARBA" id="ARBA00022741"/>
    </source>
</evidence>
<sequence>VHRKVYQRLECIGKGGSSRVYKVVSPENAIYAIKRVSLENADPATIESYKNEIALLRRLEGNKRIIRLIEYDATSSKKNLLMVMECGEVDLAKLLTEKQGEPVDFPWVTSYWHQMLQAVQVIHEEKIVHSDLKPANFVLVKGSLKLIDFGIAKAIPNDTTNIQREQQIGTVNYMSPEAIQGTHGMAGGVRVMKLGRASDVWSLGCILYQMIYGQAPFYFLSMWQKMSAIPDPSHAIDFPANATPIPPGIIDTMRNCLKRDPKTRPSIPEMLAEKWNMSPEPRKLAFKVPKRNNCSSAI</sequence>
<dbReference type="EMBL" id="KN823324">
    <property type="protein sequence ID" value="KIO17993.1"/>
    <property type="molecule type" value="Genomic_DNA"/>
</dbReference>
<dbReference type="GO" id="GO:0005524">
    <property type="term" value="F:ATP binding"/>
    <property type="evidence" value="ECO:0007669"/>
    <property type="project" value="UniProtKB-UniRule"/>
</dbReference>
<reference evidence="10" key="2">
    <citation type="submission" date="2015-01" db="EMBL/GenBank/DDBJ databases">
        <title>Evolutionary Origins and Diversification of the Mycorrhizal Mutualists.</title>
        <authorList>
            <consortium name="DOE Joint Genome Institute"/>
            <consortium name="Mycorrhizal Genomics Consortium"/>
            <person name="Kohler A."/>
            <person name="Kuo A."/>
            <person name="Nagy L.G."/>
            <person name="Floudas D."/>
            <person name="Copeland A."/>
            <person name="Barry K.W."/>
            <person name="Cichocki N."/>
            <person name="Veneault-Fourrey C."/>
            <person name="LaButti K."/>
            <person name="Lindquist E.A."/>
            <person name="Lipzen A."/>
            <person name="Lundell T."/>
            <person name="Morin E."/>
            <person name="Murat C."/>
            <person name="Riley R."/>
            <person name="Ohm R."/>
            <person name="Sun H."/>
            <person name="Tunlid A."/>
            <person name="Henrissat B."/>
            <person name="Grigoriev I.V."/>
            <person name="Hibbett D.S."/>
            <person name="Martin F."/>
        </authorList>
    </citation>
    <scope>NUCLEOTIDE SEQUENCE [LARGE SCALE GENOMIC DNA]</scope>
    <source>
        <strain evidence="10">MUT 4182</strain>
    </source>
</reference>
<dbReference type="FunFam" id="1.10.510.10:FF:000224">
    <property type="entry name" value="serine/threonine-protein kinase mph1 isoform X1"/>
    <property type="match status" value="1"/>
</dbReference>
<dbReference type="STRING" id="1051891.A0A0C3K9B9"/>
<keyword evidence="5 6" id="KW-0067">ATP-binding</keyword>
<dbReference type="InterPro" id="IPR027084">
    <property type="entry name" value="Mps1_cat"/>
</dbReference>
<feature type="domain" description="Protein kinase" evidence="8">
    <location>
        <begin position="6"/>
        <end position="276"/>
    </location>
</feature>
<gene>
    <name evidence="9" type="ORF">M407DRAFT_84418</name>
</gene>
<dbReference type="GO" id="GO:0007094">
    <property type="term" value="P:mitotic spindle assembly checkpoint signaling"/>
    <property type="evidence" value="ECO:0007669"/>
    <property type="project" value="TreeGrafter"/>
</dbReference>
<dbReference type="InterPro" id="IPR008271">
    <property type="entry name" value="Ser/Thr_kinase_AS"/>
</dbReference>
<dbReference type="PROSITE" id="PS00107">
    <property type="entry name" value="PROTEIN_KINASE_ATP"/>
    <property type="match status" value="1"/>
</dbReference>
<dbReference type="FunFam" id="3.30.200.20:FF:000131">
    <property type="entry name" value="Dual specificity protein kinase TTK"/>
    <property type="match status" value="1"/>
</dbReference>
<feature type="binding site" evidence="6">
    <location>
        <position position="34"/>
    </location>
    <ligand>
        <name>ATP</name>
        <dbReference type="ChEBI" id="CHEBI:30616"/>
    </ligand>
</feature>
<dbReference type="Pfam" id="PF00069">
    <property type="entry name" value="Pkinase"/>
    <property type="match status" value="1"/>
</dbReference>
<evidence type="ECO:0000256" key="4">
    <source>
        <dbReference type="ARBA" id="ARBA00022777"/>
    </source>
</evidence>
<dbReference type="SMART" id="SM00220">
    <property type="entry name" value="S_TKc"/>
    <property type="match status" value="1"/>
</dbReference>
<keyword evidence="4" id="KW-0418">Kinase</keyword>